<dbReference type="InterPro" id="IPR003615">
    <property type="entry name" value="HNH_nuc"/>
</dbReference>
<protein>
    <submittedName>
        <fullName evidence="2">HNH endonuclease</fullName>
    </submittedName>
</protein>
<dbReference type="CDD" id="cd00085">
    <property type="entry name" value="HNHc"/>
    <property type="match status" value="1"/>
</dbReference>
<evidence type="ECO:0000256" key="1">
    <source>
        <dbReference type="SAM" id="MobiDB-lite"/>
    </source>
</evidence>
<keyword evidence="2" id="KW-0540">Nuclease</keyword>
<gene>
    <name evidence="2" type="ORF">D3791_13815</name>
</gene>
<dbReference type="EMBL" id="CP032549">
    <property type="protein sequence ID" value="QIV88089.1"/>
    <property type="molecule type" value="Genomic_DNA"/>
</dbReference>
<feature type="compositionally biased region" description="Basic and acidic residues" evidence="1">
    <location>
        <begin position="320"/>
        <end position="355"/>
    </location>
</feature>
<reference evidence="2 3" key="1">
    <citation type="submission" date="2018-09" db="EMBL/GenBank/DDBJ databases">
        <title>Glutamicibacter mishrai S5-52T (LMG 29155T = KCTC 39846T).</title>
        <authorList>
            <person name="Das S.K."/>
        </authorList>
    </citation>
    <scope>NUCLEOTIDE SEQUENCE [LARGE SCALE GENOMIC DNA]</scope>
    <source>
        <strain evidence="2 3">S5-52</strain>
    </source>
</reference>
<dbReference type="RefSeq" id="WP_172512546.1">
    <property type="nucleotide sequence ID" value="NZ_CP032549.1"/>
</dbReference>
<proteinExistence type="predicted"/>
<keyword evidence="2" id="KW-0255">Endonuclease</keyword>
<dbReference type="AlphaFoldDB" id="A0A6H0SNS9"/>
<evidence type="ECO:0000313" key="3">
    <source>
        <dbReference type="Proteomes" id="UP000502331"/>
    </source>
</evidence>
<accession>A0A6H0SNS9</accession>
<feature type="region of interest" description="Disordered" evidence="1">
    <location>
        <begin position="310"/>
        <end position="387"/>
    </location>
</feature>
<name>A0A6H0SNS9_9MICC</name>
<keyword evidence="2" id="KW-0378">Hydrolase</keyword>
<dbReference type="GO" id="GO:0004519">
    <property type="term" value="F:endonuclease activity"/>
    <property type="evidence" value="ECO:0007669"/>
    <property type="project" value="UniProtKB-KW"/>
</dbReference>
<evidence type="ECO:0000313" key="2">
    <source>
        <dbReference type="EMBL" id="QIV88089.1"/>
    </source>
</evidence>
<organism evidence="2 3">
    <name type="scientific">Glutamicibacter mishrai</name>
    <dbReference type="NCBI Taxonomy" id="1775880"/>
    <lineage>
        <taxon>Bacteria</taxon>
        <taxon>Bacillati</taxon>
        <taxon>Actinomycetota</taxon>
        <taxon>Actinomycetes</taxon>
        <taxon>Micrococcales</taxon>
        <taxon>Micrococcaceae</taxon>
        <taxon>Glutamicibacter</taxon>
    </lineage>
</organism>
<sequence>MDLQQLTHSLTALVGQVADQGSGEPALSAPQLLQAQSILLQLAGNLSRQAEQLTDPRAAVANAQFAEALGRQSTRGTVIAASLVETTGAHALHMDEFDDLRAGRTDFSAEPRFAAGRTVYPDAANLLAAVLDLNYFEATRRVEDAHLVHARRDISGAACAPRFTALVEHFAATPDPFAASQPASAPWAPPDLHHVRDPREVLKAARALDKFEPADTTFDGIPTSATATAADGTLLEDQAAALLAETPLRTRQKHLNTLVKDYKEAHSETRTPPLGLFRGRVVNGVHEFIVRVRSLDAELWNSLIAQADNKRTQAGAAARQADKSAPADERAQSDEPGRESSSDEPVHDDLWHSDEPIPDWARGPQPEGEGTSSSPGAPPDAAMPVMPTTCTIPERRLNALNAILRNIDPDNSTKRIIPEIVVHASYEDLADLASLSGITAHGVKLSAPELRTMLCEAKVLSPIYNADGVIMDIGRDARLFPRWMKLAARDRDGGCLVPGCTEEPALLEYHHFMPWSKGGHTRLQDCCPLCTTHHVMVHTGYLKLVKIKKLPYVILPKHLDPDQRPQRNTYFARSG</sequence>
<dbReference type="Proteomes" id="UP000502331">
    <property type="component" value="Chromosome"/>
</dbReference>
<keyword evidence="3" id="KW-1185">Reference proteome</keyword>